<evidence type="ECO:0000313" key="2">
    <source>
        <dbReference type="Proteomes" id="UP000325755"/>
    </source>
</evidence>
<dbReference type="InterPro" id="IPR021427">
    <property type="entry name" value="DUF3077"/>
</dbReference>
<dbReference type="KEGG" id="mmob:F6R98_06495"/>
<sequence length="98" mass="10746">MLNPNNQAPDFRATTAYPFYPCNAEGNHLFQVRAGVSAVDALQEASNLLDAAKASAFEIATNRVEDVARNTWTLAYLLEMAKAVVDAAITNMEREARQ</sequence>
<dbReference type="Pfam" id="PF11275">
    <property type="entry name" value="DUF3077"/>
    <property type="match status" value="1"/>
</dbReference>
<keyword evidence="2" id="KW-1185">Reference proteome</keyword>
<organism evidence="1 2">
    <name type="scientific">Candidatus Methylospira mobilis</name>
    <dbReference type="NCBI Taxonomy" id="1808979"/>
    <lineage>
        <taxon>Bacteria</taxon>
        <taxon>Pseudomonadati</taxon>
        <taxon>Pseudomonadota</taxon>
        <taxon>Gammaproteobacteria</taxon>
        <taxon>Methylococcales</taxon>
        <taxon>Methylococcaceae</taxon>
        <taxon>Candidatus Methylospira</taxon>
    </lineage>
</organism>
<dbReference type="EMBL" id="CP044205">
    <property type="protein sequence ID" value="QFY42319.1"/>
    <property type="molecule type" value="Genomic_DNA"/>
</dbReference>
<evidence type="ECO:0000313" key="1">
    <source>
        <dbReference type="EMBL" id="QFY42319.1"/>
    </source>
</evidence>
<reference evidence="1 2" key="1">
    <citation type="submission" date="2019-09" db="EMBL/GenBank/DDBJ databases">
        <title>Ecophysiology of the spiral-shaped methanotroph Methylospira mobilis as revealed by the complete genome sequence.</title>
        <authorList>
            <person name="Oshkin I.Y."/>
            <person name="Dedysh S.N."/>
            <person name="Miroshnikov K."/>
            <person name="Danilova O.V."/>
            <person name="Hakobyan A."/>
            <person name="Liesack W."/>
        </authorList>
    </citation>
    <scope>NUCLEOTIDE SEQUENCE [LARGE SCALE GENOMIC DNA]</scope>
    <source>
        <strain evidence="1 2">Shm1</strain>
    </source>
</reference>
<dbReference type="OrthoDB" id="6994083at2"/>
<dbReference type="InParanoid" id="A0A5Q0BFK9"/>
<accession>A0A5Q0BFK9</accession>
<name>A0A5Q0BFK9_9GAMM</name>
<dbReference type="Proteomes" id="UP000325755">
    <property type="component" value="Chromosome"/>
</dbReference>
<dbReference type="AlphaFoldDB" id="A0A5Q0BFK9"/>
<protein>
    <submittedName>
        <fullName evidence="1">DUF3077 domain-containing protein</fullName>
    </submittedName>
</protein>
<gene>
    <name evidence="1" type="ORF">F6R98_06495</name>
</gene>
<proteinExistence type="predicted"/>
<dbReference type="RefSeq" id="WP_153248298.1">
    <property type="nucleotide sequence ID" value="NZ_CP044205.1"/>
</dbReference>